<gene>
    <name evidence="1" type="ORF">CDAR_42791</name>
</gene>
<organism evidence="1 2">
    <name type="scientific">Caerostris darwini</name>
    <dbReference type="NCBI Taxonomy" id="1538125"/>
    <lineage>
        <taxon>Eukaryota</taxon>
        <taxon>Metazoa</taxon>
        <taxon>Ecdysozoa</taxon>
        <taxon>Arthropoda</taxon>
        <taxon>Chelicerata</taxon>
        <taxon>Arachnida</taxon>
        <taxon>Araneae</taxon>
        <taxon>Araneomorphae</taxon>
        <taxon>Entelegynae</taxon>
        <taxon>Araneoidea</taxon>
        <taxon>Araneidae</taxon>
        <taxon>Caerostris</taxon>
    </lineage>
</organism>
<keyword evidence="2" id="KW-1185">Reference proteome</keyword>
<comment type="caution">
    <text evidence="1">The sequence shown here is derived from an EMBL/GenBank/DDBJ whole genome shotgun (WGS) entry which is preliminary data.</text>
</comment>
<dbReference type="Proteomes" id="UP001054837">
    <property type="component" value="Unassembled WGS sequence"/>
</dbReference>
<proteinExistence type="predicted"/>
<evidence type="ECO:0000313" key="2">
    <source>
        <dbReference type="Proteomes" id="UP001054837"/>
    </source>
</evidence>
<name>A0AAV4UZ84_9ARAC</name>
<accession>A0AAV4UZ84</accession>
<reference evidence="1 2" key="1">
    <citation type="submission" date="2021-06" db="EMBL/GenBank/DDBJ databases">
        <title>Caerostris darwini draft genome.</title>
        <authorList>
            <person name="Kono N."/>
            <person name="Arakawa K."/>
        </authorList>
    </citation>
    <scope>NUCLEOTIDE SEQUENCE [LARGE SCALE GENOMIC DNA]</scope>
</reference>
<evidence type="ECO:0000313" key="1">
    <source>
        <dbReference type="EMBL" id="GIY63031.1"/>
    </source>
</evidence>
<protein>
    <submittedName>
        <fullName evidence="1">Uncharacterized protein</fullName>
    </submittedName>
</protein>
<dbReference type="EMBL" id="BPLQ01012155">
    <property type="protein sequence ID" value="GIY63031.1"/>
    <property type="molecule type" value="Genomic_DNA"/>
</dbReference>
<dbReference type="AlphaFoldDB" id="A0AAV4UZ84"/>
<sequence length="134" mass="15202">MMNDVKLSFPVIRDEKGDWDLLCAPGSAPEWVLCTPPLHPTIHPSPSPPLFRGTRCFPNSQRWNILWAIGAMMNDVKLSFSVIRDEKGDWDLLVCSRVRPGMGYLHPTRTSPHLSLPRATPLSWNPLLFEVRVT</sequence>